<gene>
    <name evidence="1" type="ORF">COMA2_230015</name>
</gene>
<sequence>MNFPCSLSFVRGGELHTEVGEPILQSVLSKSPAFHTLNRPVVSSLPSKGGDTQHAH</sequence>
<dbReference type="AlphaFoldDB" id="A0A0S4LMS8"/>
<accession>A0A0S4LMS8</accession>
<name>A0A0S4LMS8_9BACT</name>
<protein>
    <submittedName>
        <fullName evidence="1">Uncharacterized protein</fullName>
    </submittedName>
</protein>
<keyword evidence="2" id="KW-1185">Reference proteome</keyword>
<dbReference type="EMBL" id="CZPZ01000016">
    <property type="protein sequence ID" value="CUS36402.1"/>
    <property type="molecule type" value="Genomic_DNA"/>
</dbReference>
<dbReference type="Proteomes" id="UP000198736">
    <property type="component" value="Unassembled WGS sequence"/>
</dbReference>
<evidence type="ECO:0000313" key="2">
    <source>
        <dbReference type="Proteomes" id="UP000198736"/>
    </source>
</evidence>
<dbReference type="STRING" id="1742973.COMA2_230015"/>
<proteinExistence type="predicted"/>
<reference evidence="2" key="1">
    <citation type="submission" date="2015-10" db="EMBL/GenBank/DDBJ databases">
        <authorList>
            <person name="Luecker S."/>
            <person name="Luecker S."/>
        </authorList>
    </citation>
    <scope>NUCLEOTIDE SEQUENCE [LARGE SCALE GENOMIC DNA]</scope>
</reference>
<evidence type="ECO:0000313" key="1">
    <source>
        <dbReference type="EMBL" id="CUS36402.1"/>
    </source>
</evidence>
<organism evidence="1 2">
    <name type="scientific">Candidatus Nitrospira nitrificans</name>
    <dbReference type="NCBI Taxonomy" id="1742973"/>
    <lineage>
        <taxon>Bacteria</taxon>
        <taxon>Pseudomonadati</taxon>
        <taxon>Nitrospirota</taxon>
        <taxon>Nitrospiria</taxon>
        <taxon>Nitrospirales</taxon>
        <taxon>Nitrospiraceae</taxon>
        <taxon>Nitrospira</taxon>
    </lineage>
</organism>